<keyword evidence="3" id="KW-1185">Reference proteome</keyword>
<proteinExistence type="predicted"/>
<gene>
    <name evidence="2" type="primary">Cnig_chr_X.g26543</name>
    <name evidence="2" type="ORF">B9Z55_026543</name>
</gene>
<dbReference type="Proteomes" id="UP000230233">
    <property type="component" value="Chromosome X"/>
</dbReference>
<evidence type="ECO:0000313" key="3">
    <source>
        <dbReference type="Proteomes" id="UP000230233"/>
    </source>
</evidence>
<dbReference type="AlphaFoldDB" id="A0A2G5T3L7"/>
<feature type="region of interest" description="Disordered" evidence="1">
    <location>
        <begin position="15"/>
        <end position="38"/>
    </location>
</feature>
<sequence>MVVDESEVKVQRIVHQPKRRVPSKCRNSQRPDAKLFNDGSRNTEILPVRFKIQKFLFDPSKVSMQDDKWDPQMVTKATSPRMFYLNQWFMDVEKSEDAMLSKHLRSGRTDGKQCEPP</sequence>
<protein>
    <submittedName>
        <fullName evidence="2">Uncharacterized protein</fullName>
    </submittedName>
</protein>
<name>A0A2G5T3L7_9PELO</name>
<organism evidence="2 3">
    <name type="scientific">Caenorhabditis nigoni</name>
    <dbReference type="NCBI Taxonomy" id="1611254"/>
    <lineage>
        <taxon>Eukaryota</taxon>
        <taxon>Metazoa</taxon>
        <taxon>Ecdysozoa</taxon>
        <taxon>Nematoda</taxon>
        <taxon>Chromadorea</taxon>
        <taxon>Rhabditida</taxon>
        <taxon>Rhabditina</taxon>
        <taxon>Rhabditomorpha</taxon>
        <taxon>Rhabditoidea</taxon>
        <taxon>Rhabditidae</taxon>
        <taxon>Peloderinae</taxon>
        <taxon>Caenorhabditis</taxon>
    </lineage>
</organism>
<evidence type="ECO:0000256" key="1">
    <source>
        <dbReference type="SAM" id="MobiDB-lite"/>
    </source>
</evidence>
<accession>A0A2G5T3L7</accession>
<evidence type="ECO:0000313" key="2">
    <source>
        <dbReference type="EMBL" id="PIC21857.1"/>
    </source>
</evidence>
<reference evidence="3" key="1">
    <citation type="submission" date="2017-10" db="EMBL/GenBank/DDBJ databases">
        <title>Rapid genome shrinkage in a self-fertile nematode reveals novel sperm competition proteins.</title>
        <authorList>
            <person name="Yin D."/>
            <person name="Schwarz E.M."/>
            <person name="Thomas C.G."/>
            <person name="Felde R.L."/>
            <person name="Korf I.F."/>
            <person name="Cutter A.D."/>
            <person name="Schartner C.M."/>
            <person name="Ralston E.J."/>
            <person name="Meyer B.J."/>
            <person name="Haag E.S."/>
        </authorList>
    </citation>
    <scope>NUCLEOTIDE SEQUENCE [LARGE SCALE GENOMIC DNA]</scope>
    <source>
        <strain evidence="3">JU1422</strain>
    </source>
</reference>
<comment type="caution">
    <text evidence="2">The sequence shown here is derived from an EMBL/GenBank/DDBJ whole genome shotgun (WGS) entry which is preliminary data.</text>
</comment>
<dbReference type="EMBL" id="PDUG01000006">
    <property type="protein sequence ID" value="PIC21857.1"/>
    <property type="molecule type" value="Genomic_DNA"/>
</dbReference>